<comment type="caution">
    <text evidence="2">The sequence shown here is derived from an EMBL/GenBank/DDBJ whole genome shotgun (WGS) entry which is preliminary data.</text>
</comment>
<dbReference type="OrthoDB" id="7402257at2759"/>
<evidence type="ECO:0000313" key="3">
    <source>
        <dbReference type="Proteomes" id="UP000691718"/>
    </source>
</evidence>
<dbReference type="GO" id="GO:0005524">
    <property type="term" value="F:ATP binding"/>
    <property type="evidence" value="ECO:0007669"/>
    <property type="project" value="InterPro"/>
</dbReference>
<feature type="domain" description="RdRp catalytic" evidence="1">
    <location>
        <begin position="71"/>
        <end position="205"/>
    </location>
</feature>
<organism evidence="2 3">
    <name type="scientific">Parnassius apollo</name>
    <name type="common">Apollo butterfly</name>
    <name type="synonym">Papilio apollo</name>
    <dbReference type="NCBI Taxonomy" id="110799"/>
    <lineage>
        <taxon>Eukaryota</taxon>
        <taxon>Metazoa</taxon>
        <taxon>Ecdysozoa</taxon>
        <taxon>Arthropoda</taxon>
        <taxon>Hexapoda</taxon>
        <taxon>Insecta</taxon>
        <taxon>Pterygota</taxon>
        <taxon>Neoptera</taxon>
        <taxon>Endopterygota</taxon>
        <taxon>Lepidoptera</taxon>
        <taxon>Glossata</taxon>
        <taxon>Ditrysia</taxon>
        <taxon>Papilionoidea</taxon>
        <taxon>Papilionidae</taxon>
        <taxon>Parnassiinae</taxon>
        <taxon>Parnassini</taxon>
        <taxon>Parnassius</taxon>
        <taxon>Parnassius</taxon>
    </lineage>
</organism>
<dbReference type="GO" id="GO:0003968">
    <property type="term" value="F:RNA-directed RNA polymerase activity"/>
    <property type="evidence" value="ECO:0007669"/>
    <property type="project" value="InterPro"/>
</dbReference>
<dbReference type="AlphaFoldDB" id="A0A8S3X6P8"/>
<dbReference type="EMBL" id="CAJQZP010000945">
    <property type="protein sequence ID" value="CAG5001741.1"/>
    <property type="molecule type" value="Genomic_DNA"/>
</dbReference>
<evidence type="ECO:0000313" key="2">
    <source>
        <dbReference type="EMBL" id="CAG5001741.1"/>
    </source>
</evidence>
<name>A0A8S3X6P8_PARAO</name>
<dbReference type="GO" id="GO:0004482">
    <property type="term" value="F:mRNA 5'-cap (guanine-N7-)-methyltransferase activity"/>
    <property type="evidence" value="ECO:0007669"/>
    <property type="project" value="InterPro"/>
</dbReference>
<dbReference type="Pfam" id="PF00946">
    <property type="entry name" value="Mononeg_RNA_pol"/>
    <property type="match status" value="1"/>
</dbReference>
<evidence type="ECO:0000259" key="1">
    <source>
        <dbReference type="PROSITE" id="PS50526"/>
    </source>
</evidence>
<proteinExistence type="predicted"/>
<dbReference type="Proteomes" id="UP000691718">
    <property type="component" value="Unassembled WGS sequence"/>
</dbReference>
<reference evidence="2" key="1">
    <citation type="submission" date="2021-04" db="EMBL/GenBank/DDBJ databases">
        <authorList>
            <person name="Tunstrom K."/>
        </authorList>
    </citation>
    <scope>NUCLEOTIDE SEQUENCE</scope>
</reference>
<sequence length="205" mass="23520">MVAVPKEREFKENDPRCFGKMSPEMRAYQVVTEANIADTIFTYVKHQSMTLTEEQLTKTLIRMSCPGGDHDYINIVIDFSSWCTHFRAELVEPLFRSLDQLFGFQNVYEFTPTFPLISKLLFQDRYATPNQAGDGEPIEGPRCVHGPEAWLEGLRQKGWTLATILIILLAAHRCDTTASLLGQGDNQVIVLRIPSQRYLQERKFF</sequence>
<accession>A0A8S3X6P8</accession>
<keyword evidence="3" id="KW-1185">Reference proteome</keyword>
<protein>
    <submittedName>
        <fullName evidence="2">(apollo) hypothetical protein</fullName>
    </submittedName>
</protein>
<gene>
    <name evidence="2" type="ORF">PAPOLLO_LOCUS13975</name>
</gene>
<dbReference type="PROSITE" id="PS50526">
    <property type="entry name" value="RDRP_SSRNA_NEG_NONSEG"/>
    <property type="match status" value="1"/>
</dbReference>
<dbReference type="InterPro" id="IPR014023">
    <property type="entry name" value="Mononeg_RNA_pol_cat"/>
</dbReference>